<reference evidence="1" key="1">
    <citation type="submission" date="2023-11" db="EMBL/GenBank/DDBJ databases">
        <authorList>
            <person name="Poullet M."/>
        </authorList>
    </citation>
    <scope>NUCLEOTIDE SEQUENCE</scope>
    <source>
        <strain evidence="1">E1834</strain>
    </source>
</reference>
<evidence type="ECO:0000313" key="1">
    <source>
        <dbReference type="EMBL" id="CAK5050612.1"/>
    </source>
</evidence>
<evidence type="ECO:0000313" key="2">
    <source>
        <dbReference type="Proteomes" id="UP001497535"/>
    </source>
</evidence>
<comment type="caution">
    <text evidence="1">The sequence shown here is derived from an EMBL/GenBank/DDBJ whole genome shotgun (WGS) entry which is preliminary data.</text>
</comment>
<keyword evidence="2" id="KW-1185">Reference proteome</keyword>
<gene>
    <name evidence="1" type="ORF">MENTE1834_LOCUS13361</name>
</gene>
<name>A0ACB0YKY5_MELEN</name>
<dbReference type="EMBL" id="CAVMJV010000014">
    <property type="protein sequence ID" value="CAK5050612.1"/>
    <property type="molecule type" value="Genomic_DNA"/>
</dbReference>
<protein>
    <submittedName>
        <fullName evidence="1">Uncharacterized protein</fullName>
    </submittedName>
</protein>
<proteinExistence type="predicted"/>
<accession>A0ACB0YKY5</accession>
<dbReference type="Proteomes" id="UP001497535">
    <property type="component" value="Unassembled WGS sequence"/>
</dbReference>
<sequence>MMIIVLHISIKIFPSSHHKSFSFPPSGRRADWCQRDLLSLKYIFPSSLPLSNKHNKNTRRVSFLIHPLNQQFYRLFIGYF</sequence>
<organism evidence="1 2">
    <name type="scientific">Meloidogyne enterolobii</name>
    <name type="common">Root-knot nematode worm</name>
    <name type="synonym">Meloidogyne mayaguensis</name>
    <dbReference type="NCBI Taxonomy" id="390850"/>
    <lineage>
        <taxon>Eukaryota</taxon>
        <taxon>Metazoa</taxon>
        <taxon>Ecdysozoa</taxon>
        <taxon>Nematoda</taxon>
        <taxon>Chromadorea</taxon>
        <taxon>Rhabditida</taxon>
        <taxon>Tylenchina</taxon>
        <taxon>Tylenchomorpha</taxon>
        <taxon>Tylenchoidea</taxon>
        <taxon>Meloidogynidae</taxon>
        <taxon>Meloidogyninae</taxon>
        <taxon>Meloidogyne</taxon>
    </lineage>
</organism>